<dbReference type="GO" id="GO:0043709">
    <property type="term" value="P:cell adhesion involved in single-species biofilm formation"/>
    <property type="evidence" value="ECO:0007669"/>
    <property type="project" value="TreeGrafter"/>
</dbReference>
<dbReference type="GO" id="GO:0005886">
    <property type="term" value="C:plasma membrane"/>
    <property type="evidence" value="ECO:0007669"/>
    <property type="project" value="TreeGrafter"/>
</dbReference>
<dbReference type="SUPFAM" id="SSF55073">
    <property type="entry name" value="Nucleotide cyclase"/>
    <property type="match status" value="1"/>
</dbReference>
<proteinExistence type="predicted"/>
<dbReference type="InterPro" id="IPR011990">
    <property type="entry name" value="TPR-like_helical_dom_sf"/>
</dbReference>
<accession>A0A4U1BAW6</accession>
<dbReference type="EC" id="2.7.7.65" evidence="1"/>
<dbReference type="NCBIfam" id="TIGR00254">
    <property type="entry name" value="GGDEF"/>
    <property type="match status" value="1"/>
</dbReference>
<dbReference type="PROSITE" id="PS50887">
    <property type="entry name" value="GGDEF"/>
    <property type="match status" value="1"/>
</dbReference>
<dbReference type="InterPro" id="IPR043128">
    <property type="entry name" value="Rev_trsase/Diguanyl_cyclase"/>
</dbReference>
<dbReference type="Gene3D" id="1.25.40.10">
    <property type="entry name" value="Tetratricopeptide repeat domain"/>
    <property type="match status" value="1"/>
</dbReference>
<dbReference type="PANTHER" id="PTHR45138:SF9">
    <property type="entry name" value="DIGUANYLATE CYCLASE DGCM-RELATED"/>
    <property type="match status" value="1"/>
</dbReference>
<sequence length="650" mass="74466">MQLVVNNTSKALQSNRFPMCTPVLFDCARLLGCAWKMMLIISLSVTICVNAQADGIATDGIETNSQRLGYFNNWTTTALLDKANEVRSTDIELSKTLLALLQQRSLDESQQAKLAYLQAYRLIMEGNYQESLRRFQVLAEHHDINVRLQALSYKLSLYLLDRDYPHAVNLLADILELLPHPQIEPQLYTKTIMGIGFFHNQLGAYQKALNYFERLNNRHLTERQQCLVSAHKVDSLVGLKKISVDDILYQATLTYCQQINENIITEGVIAEMAQFQVELGNYNWVIDTLLPRLGSIEARNYPMNSVDAYGLLAVSFYHVQDYDNAWLYGTKAMSYSKDFKLSESLHAAAGIMASMAKTHGSPEQAYLYQIDYLQRQQRQYAQTRAREVVRQQLNFELQNHKKLFAELNSHLSKQYSTLHTTNREIADVSEQNRFGMLYIVICILIAAGLALSVFGIRWSRRVVTKQLQLDPLTQVYHRPNTLEYFSRRWLRIQQRGQSATLFCLQLDQLTDINYRNGHTIGDWLIEKAAQVIKENAPHQSLIGRYKGNMFVMLMPNTSMHSLLQIQGRVIQQLNRLQPSIFLTYKLSYQTTSLLMNLDYQKDSMHNILARCEWMMADKANVDGHKLIVEDGNSMIANDAKATATTEIANG</sequence>
<dbReference type="EMBL" id="SWDB01000002">
    <property type="protein sequence ID" value="TKB47698.1"/>
    <property type="molecule type" value="Genomic_DNA"/>
</dbReference>
<evidence type="ECO:0000313" key="5">
    <source>
        <dbReference type="EMBL" id="TKB47698.1"/>
    </source>
</evidence>
<organism evidence="5 6">
    <name type="scientific">Thalassotalea mangrovi</name>
    <dbReference type="NCBI Taxonomy" id="2572245"/>
    <lineage>
        <taxon>Bacteria</taxon>
        <taxon>Pseudomonadati</taxon>
        <taxon>Pseudomonadota</taxon>
        <taxon>Gammaproteobacteria</taxon>
        <taxon>Alteromonadales</taxon>
        <taxon>Colwelliaceae</taxon>
        <taxon>Thalassotalea</taxon>
    </lineage>
</organism>
<dbReference type="PANTHER" id="PTHR45138">
    <property type="entry name" value="REGULATORY COMPONENTS OF SENSORY TRANSDUCTION SYSTEM"/>
    <property type="match status" value="1"/>
</dbReference>
<dbReference type="RefSeq" id="WP_136734146.1">
    <property type="nucleotide sequence ID" value="NZ_SWDB01000002.1"/>
</dbReference>
<gene>
    <name evidence="5" type="ORF">E8M12_00695</name>
</gene>
<feature type="transmembrane region" description="Helical" evidence="3">
    <location>
        <begin position="435"/>
        <end position="456"/>
    </location>
</feature>
<dbReference type="AlphaFoldDB" id="A0A4U1BAW6"/>
<dbReference type="Proteomes" id="UP000307999">
    <property type="component" value="Unassembled WGS sequence"/>
</dbReference>
<keyword evidence="3" id="KW-0472">Membrane</keyword>
<evidence type="ECO:0000256" key="3">
    <source>
        <dbReference type="SAM" id="Phobius"/>
    </source>
</evidence>
<keyword evidence="6" id="KW-1185">Reference proteome</keyword>
<reference evidence="5 6" key="1">
    <citation type="submission" date="2019-04" db="EMBL/GenBank/DDBJ databases">
        <title>Thalassotalea guangxiensis sp. nov., isolated from sediment of the coastal wetland.</title>
        <authorList>
            <person name="Zheng S."/>
            <person name="Zhang D."/>
        </authorList>
    </citation>
    <scope>NUCLEOTIDE SEQUENCE [LARGE SCALE GENOMIC DNA]</scope>
    <source>
        <strain evidence="5 6">ZS-4</strain>
    </source>
</reference>
<dbReference type="SMART" id="SM00267">
    <property type="entry name" value="GGDEF"/>
    <property type="match status" value="1"/>
</dbReference>
<evidence type="ECO:0000313" key="6">
    <source>
        <dbReference type="Proteomes" id="UP000307999"/>
    </source>
</evidence>
<evidence type="ECO:0000256" key="1">
    <source>
        <dbReference type="ARBA" id="ARBA00012528"/>
    </source>
</evidence>
<dbReference type="GO" id="GO:0052621">
    <property type="term" value="F:diguanylate cyclase activity"/>
    <property type="evidence" value="ECO:0007669"/>
    <property type="project" value="UniProtKB-EC"/>
</dbReference>
<dbReference type="InterPro" id="IPR050469">
    <property type="entry name" value="Diguanylate_Cyclase"/>
</dbReference>
<keyword evidence="3" id="KW-0812">Transmembrane</keyword>
<keyword evidence="3" id="KW-1133">Transmembrane helix</keyword>
<comment type="caution">
    <text evidence="5">The sequence shown here is derived from an EMBL/GenBank/DDBJ whole genome shotgun (WGS) entry which is preliminary data.</text>
</comment>
<dbReference type="GO" id="GO:1902201">
    <property type="term" value="P:negative regulation of bacterial-type flagellum-dependent cell motility"/>
    <property type="evidence" value="ECO:0007669"/>
    <property type="project" value="TreeGrafter"/>
</dbReference>
<dbReference type="Pfam" id="PF00990">
    <property type="entry name" value="GGDEF"/>
    <property type="match status" value="1"/>
</dbReference>
<feature type="domain" description="GGDEF" evidence="4">
    <location>
        <begin position="497"/>
        <end position="631"/>
    </location>
</feature>
<comment type="catalytic activity">
    <reaction evidence="2">
        <text>2 GTP = 3',3'-c-di-GMP + 2 diphosphate</text>
        <dbReference type="Rhea" id="RHEA:24898"/>
        <dbReference type="ChEBI" id="CHEBI:33019"/>
        <dbReference type="ChEBI" id="CHEBI:37565"/>
        <dbReference type="ChEBI" id="CHEBI:58805"/>
        <dbReference type="EC" id="2.7.7.65"/>
    </reaction>
</comment>
<evidence type="ECO:0000256" key="2">
    <source>
        <dbReference type="ARBA" id="ARBA00034247"/>
    </source>
</evidence>
<dbReference type="InterPro" id="IPR000160">
    <property type="entry name" value="GGDEF_dom"/>
</dbReference>
<protein>
    <recommendedName>
        <fullName evidence="1">diguanylate cyclase</fullName>
        <ecNumber evidence="1">2.7.7.65</ecNumber>
    </recommendedName>
</protein>
<dbReference type="InterPro" id="IPR029787">
    <property type="entry name" value="Nucleotide_cyclase"/>
</dbReference>
<name>A0A4U1BAW6_9GAMM</name>
<dbReference type="Gene3D" id="3.30.70.270">
    <property type="match status" value="1"/>
</dbReference>
<dbReference type="SUPFAM" id="SSF81901">
    <property type="entry name" value="HCP-like"/>
    <property type="match status" value="1"/>
</dbReference>
<evidence type="ECO:0000259" key="4">
    <source>
        <dbReference type="PROSITE" id="PS50887"/>
    </source>
</evidence>
<dbReference type="OrthoDB" id="6396269at2"/>